<evidence type="ECO:0000256" key="3">
    <source>
        <dbReference type="ARBA" id="ARBA00009743"/>
    </source>
</evidence>
<evidence type="ECO:0000256" key="8">
    <source>
        <dbReference type="ARBA" id="ARBA00022801"/>
    </source>
</evidence>
<evidence type="ECO:0000256" key="12">
    <source>
        <dbReference type="RuleBase" id="RU361168"/>
    </source>
</evidence>
<keyword evidence="9 12" id="KW-1015">Disulfide bond</keyword>
<gene>
    <name evidence="14" type="ORF">AC631_05844</name>
</gene>
<dbReference type="InterPro" id="IPR006215">
    <property type="entry name" value="Glyco_hydro_melibiase"/>
</dbReference>
<dbReference type="FunFam" id="3.20.20.70:FF:000202">
    <property type="entry name" value="Alpha-galactosidase"/>
    <property type="match status" value="1"/>
</dbReference>
<keyword evidence="11 12" id="KW-0326">Glycosidase</keyword>
<evidence type="ECO:0000256" key="10">
    <source>
        <dbReference type="ARBA" id="ARBA00023180"/>
    </source>
</evidence>
<dbReference type="RefSeq" id="XP_015464502.1">
    <property type="nucleotide sequence ID" value="XM_015614673.1"/>
</dbReference>
<evidence type="ECO:0000256" key="5">
    <source>
        <dbReference type="ARBA" id="ARBA00012755"/>
    </source>
</evidence>
<evidence type="ECO:0000256" key="11">
    <source>
        <dbReference type="ARBA" id="ARBA00023295"/>
    </source>
</evidence>
<dbReference type="PANTHER" id="PTHR11452:SF75">
    <property type="entry name" value="ALPHA-GALACTOSIDASE MEL1"/>
    <property type="match status" value="1"/>
</dbReference>
<dbReference type="PRINTS" id="PR00748">
    <property type="entry name" value="MELIBIASE"/>
</dbReference>
<dbReference type="Pfam" id="PF17801">
    <property type="entry name" value="Melibiase_C"/>
    <property type="match status" value="1"/>
</dbReference>
<dbReference type="Gene3D" id="3.20.20.70">
    <property type="entry name" value="Aldolase class I"/>
    <property type="match status" value="1"/>
</dbReference>
<dbReference type="InterPro" id="IPR017853">
    <property type="entry name" value="GH"/>
</dbReference>
<accession>A0A0V1PQG1</accession>
<dbReference type="PRINTS" id="PR00740">
    <property type="entry name" value="GLHYDRLASE27"/>
</dbReference>
<dbReference type="GO" id="GO:0004557">
    <property type="term" value="F:alpha-galactosidase activity"/>
    <property type="evidence" value="ECO:0007669"/>
    <property type="project" value="UniProtKB-EC"/>
</dbReference>
<evidence type="ECO:0000313" key="14">
    <source>
        <dbReference type="EMBL" id="KRZ98399.1"/>
    </source>
</evidence>
<dbReference type="EC" id="3.2.1.22" evidence="5 12"/>
<dbReference type="PANTHER" id="PTHR11452">
    <property type="entry name" value="ALPHA-GALACTOSIDASE/ALPHA-N-ACETYLGALACTOSAMINIDASE"/>
    <property type="match status" value="1"/>
</dbReference>
<comment type="similarity">
    <text evidence="3 12">Belongs to the glycosyl hydrolase 27 family.</text>
</comment>
<keyword evidence="7" id="KW-0732">Signal</keyword>
<comment type="caution">
    <text evidence="14">The sequence shown here is derived from an EMBL/GenBank/DDBJ whole genome shotgun (WGS) entry which is preliminary data.</text>
</comment>
<dbReference type="InterPro" id="IPR013785">
    <property type="entry name" value="Aldolase_TIM"/>
</dbReference>
<evidence type="ECO:0000256" key="6">
    <source>
        <dbReference type="ARBA" id="ARBA00022525"/>
    </source>
</evidence>
<evidence type="ECO:0000313" key="15">
    <source>
        <dbReference type="Proteomes" id="UP000054251"/>
    </source>
</evidence>
<keyword evidence="8 12" id="KW-0378">Hydrolase</keyword>
<dbReference type="SUPFAM" id="SSF51445">
    <property type="entry name" value="(Trans)glycosidases"/>
    <property type="match status" value="1"/>
</dbReference>
<dbReference type="CDD" id="cd14792">
    <property type="entry name" value="GH27"/>
    <property type="match status" value="1"/>
</dbReference>
<name>A0A0V1PQG1_9ASCO</name>
<evidence type="ECO:0000256" key="4">
    <source>
        <dbReference type="ARBA" id="ARBA00011881"/>
    </source>
</evidence>
<evidence type="ECO:0000256" key="7">
    <source>
        <dbReference type="ARBA" id="ARBA00022729"/>
    </source>
</evidence>
<dbReference type="GO" id="GO:0005576">
    <property type="term" value="C:extracellular region"/>
    <property type="evidence" value="ECO:0007669"/>
    <property type="project" value="UniProtKB-SubCell"/>
</dbReference>
<comment type="catalytic activity">
    <reaction evidence="1 12">
        <text>Hydrolysis of terminal, non-reducing alpha-D-galactose residues in alpha-D-galactosides, including galactose oligosaccharides, galactomannans and galactolipids.</text>
        <dbReference type="EC" id="3.2.1.22"/>
    </reaction>
</comment>
<dbReference type="EMBL" id="LMYN01000299">
    <property type="protein sequence ID" value="KRZ98399.1"/>
    <property type="molecule type" value="Genomic_DNA"/>
</dbReference>
<dbReference type="InterPro" id="IPR013780">
    <property type="entry name" value="Glyco_hydro_b"/>
</dbReference>
<evidence type="ECO:0000256" key="1">
    <source>
        <dbReference type="ARBA" id="ARBA00001255"/>
    </source>
</evidence>
<dbReference type="Pfam" id="PF16499">
    <property type="entry name" value="Melibiase_2"/>
    <property type="match status" value="1"/>
</dbReference>
<comment type="subunit">
    <text evidence="4">Homotetramer.</text>
</comment>
<evidence type="ECO:0000256" key="9">
    <source>
        <dbReference type="ARBA" id="ARBA00023157"/>
    </source>
</evidence>
<dbReference type="SUPFAM" id="SSF51011">
    <property type="entry name" value="Glycosyl hydrolase domain"/>
    <property type="match status" value="1"/>
</dbReference>
<dbReference type="Gene3D" id="2.60.40.1180">
    <property type="entry name" value="Golgi alpha-mannosidase II"/>
    <property type="match status" value="1"/>
</dbReference>
<feature type="domain" description="Alpha galactosidase C-terminal" evidence="13">
    <location>
        <begin position="266"/>
        <end position="344"/>
    </location>
</feature>
<evidence type="ECO:0000256" key="2">
    <source>
        <dbReference type="ARBA" id="ARBA00004613"/>
    </source>
</evidence>
<dbReference type="AlphaFoldDB" id="A0A0V1PQG1"/>
<proteinExistence type="inferred from homology"/>
<organism evidence="14 15">
    <name type="scientific">Debaryomyces fabryi</name>
    <dbReference type="NCBI Taxonomy" id="58627"/>
    <lineage>
        <taxon>Eukaryota</taxon>
        <taxon>Fungi</taxon>
        <taxon>Dikarya</taxon>
        <taxon>Ascomycota</taxon>
        <taxon>Saccharomycotina</taxon>
        <taxon>Pichiomycetes</taxon>
        <taxon>Debaryomycetaceae</taxon>
        <taxon>Debaryomyces</taxon>
    </lineage>
</organism>
<keyword evidence="15" id="KW-1185">Reference proteome</keyword>
<dbReference type="InterPro" id="IPR002241">
    <property type="entry name" value="Glyco_hydro_27"/>
</dbReference>
<sequence length="348" mass="39025">MDDCYQLHGRDNSTNKIVADPEKFPNGIKHVADSIHDLGFKFGMYSSAGRYTCGGYPGSLNNEELDAQTFADWGIDYLKYDNCYNEGNSGTAQISYKRYDKMAKALNATGRPIFYSLCQWGEDNVWNWGSTVSNSWRISGDIYDHFDRYDDRCPCETYECLGLQGYMCSMTNILEKAVPLGQKAGTGHGWNDLDSLEVGNGGMSYDEYVSHFTLWAILKSPLVLGNDVTNMTDEDLGIIKNSQIIAINQDLSAPAHRVWKKAVKGGSLQLFASTLADKSQVVAIFNSGDNEEDTELLFEDIFVDDITMKDMTYSGKELWTNETSTFQDKISTSIKTHSIKIWKLTEAN</sequence>
<comment type="subcellular location">
    <subcellularLocation>
        <location evidence="2">Secreted</location>
    </subcellularLocation>
</comment>
<keyword evidence="10" id="KW-0325">Glycoprotein</keyword>
<dbReference type="InterPro" id="IPR041233">
    <property type="entry name" value="Melibiase_C"/>
</dbReference>
<evidence type="ECO:0000259" key="13">
    <source>
        <dbReference type="Pfam" id="PF17801"/>
    </source>
</evidence>
<reference evidence="14 15" key="1">
    <citation type="submission" date="2015-11" db="EMBL/GenBank/DDBJ databases">
        <title>The genome of Debaryomyces fabryi.</title>
        <authorList>
            <person name="Tafer H."/>
            <person name="Lopandic K."/>
        </authorList>
    </citation>
    <scope>NUCLEOTIDE SEQUENCE [LARGE SCALE GENOMIC DNA]</scope>
    <source>
        <strain evidence="14 15">CBS 789</strain>
    </source>
</reference>
<dbReference type="GeneID" id="26842853"/>
<keyword evidence="6" id="KW-0964">Secreted</keyword>
<dbReference type="OrthoDB" id="5795902at2759"/>
<protein>
    <recommendedName>
        <fullName evidence="5 12">Alpha-galactosidase</fullName>
        <ecNumber evidence="5 12">3.2.1.22</ecNumber>
    </recommendedName>
    <alternativeName>
        <fullName evidence="12">Melibiase</fullName>
    </alternativeName>
</protein>
<dbReference type="GO" id="GO:0005995">
    <property type="term" value="P:melibiose catabolic process"/>
    <property type="evidence" value="ECO:0007669"/>
    <property type="project" value="UniProtKB-ARBA"/>
</dbReference>
<dbReference type="Proteomes" id="UP000054251">
    <property type="component" value="Unassembled WGS sequence"/>
</dbReference>